<sequence>MATHESLNPAERSGSSSDTNGRWIPIAGRVGKFYPWDVTVNVGNVQNTGDTVDVTVEAALTRDNDDVVTLATFSQFTTPNQANTTITVSGYFGRGYLRSVATINGTVTVGTTEEAPLFSVDAEKARLTKQVQNWDDVKEAAARAEAELIDPYRMPAGRYALYMDRHGFGENIRDAIATQIERRFQLWALSKSNDASQVVTRRQMDAIDPEAKRKVKSYSALGPTYF</sequence>
<dbReference type="Proteomes" id="UP000702544">
    <property type="component" value="Unassembled WGS sequence"/>
</dbReference>
<evidence type="ECO:0000256" key="1">
    <source>
        <dbReference type="SAM" id="MobiDB-lite"/>
    </source>
</evidence>
<evidence type="ECO:0000313" key="3">
    <source>
        <dbReference type="Proteomes" id="UP000702544"/>
    </source>
</evidence>
<dbReference type="AlphaFoldDB" id="A0AAE4ZCB6"/>
<accession>A0AAE4ZCB6</accession>
<evidence type="ECO:0000313" key="2">
    <source>
        <dbReference type="EMBL" id="NIR76782.1"/>
    </source>
</evidence>
<feature type="region of interest" description="Disordered" evidence="1">
    <location>
        <begin position="1"/>
        <end position="21"/>
    </location>
</feature>
<gene>
    <name evidence="2" type="ORF">GWO12_17025</name>
</gene>
<organism evidence="2 3">
    <name type="scientific">Candidatus Kutchimonas denitrificans</name>
    <dbReference type="NCBI Taxonomy" id="3056748"/>
    <lineage>
        <taxon>Bacteria</taxon>
        <taxon>Pseudomonadati</taxon>
        <taxon>Gemmatimonadota</taxon>
        <taxon>Gemmatimonadia</taxon>
        <taxon>Candidatus Palauibacterales</taxon>
        <taxon>Candidatus Palauibacteraceae</taxon>
        <taxon>Candidatus Kutchimonas</taxon>
    </lineage>
</organism>
<proteinExistence type="predicted"/>
<name>A0AAE4ZCB6_9BACT</name>
<protein>
    <submittedName>
        <fullName evidence="2">Uncharacterized protein</fullName>
    </submittedName>
</protein>
<dbReference type="EMBL" id="JAACAK010000148">
    <property type="protein sequence ID" value="NIR76782.1"/>
    <property type="molecule type" value="Genomic_DNA"/>
</dbReference>
<comment type="caution">
    <text evidence="2">The sequence shown here is derived from an EMBL/GenBank/DDBJ whole genome shotgun (WGS) entry which is preliminary data.</text>
</comment>
<reference evidence="2 3" key="1">
    <citation type="submission" date="2020-01" db="EMBL/GenBank/DDBJ databases">
        <title>Genomes assembled from Gulf of Kutch pelagic sediment metagenomes.</title>
        <authorList>
            <person name="Chandrashekar M."/>
            <person name="Mahajan M.S."/>
            <person name="Dave K.J."/>
            <person name="Vatsa P."/>
            <person name="Nathani N.M."/>
        </authorList>
    </citation>
    <scope>NUCLEOTIDE SEQUENCE [LARGE SCALE GENOMIC DNA]</scope>
    <source>
        <strain evidence="2">KS3-K002</strain>
    </source>
</reference>